<dbReference type="InterPro" id="IPR051599">
    <property type="entry name" value="Cell_Envelope_Assoc"/>
</dbReference>
<organism evidence="3 4">
    <name type="scientific">Candidatus Uhrbacteria bacterium RIFCSPHIGHO2_02_FULL_53_13</name>
    <dbReference type="NCBI Taxonomy" id="1802389"/>
    <lineage>
        <taxon>Bacteria</taxon>
        <taxon>Candidatus Uhriibacteriota</taxon>
    </lineage>
</organism>
<evidence type="ECO:0000256" key="1">
    <source>
        <dbReference type="SAM" id="Phobius"/>
    </source>
</evidence>
<feature type="transmembrane region" description="Helical" evidence="1">
    <location>
        <begin position="35"/>
        <end position="59"/>
    </location>
</feature>
<dbReference type="PANTHER" id="PTHR30336:SF4">
    <property type="entry name" value="ENVELOPE BIOGENESIS FACTOR ELYC"/>
    <property type="match status" value="1"/>
</dbReference>
<evidence type="ECO:0000313" key="3">
    <source>
        <dbReference type="EMBL" id="OGL70715.1"/>
    </source>
</evidence>
<protein>
    <recommendedName>
        <fullName evidence="2">DUF218 domain-containing protein</fullName>
    </recommendedName>
</protein>
<gene>
    <name evidence="3" type="ORF">A3C17_02150</name>
</gene>
<feature type="domain" description="DUF218" evidence="2">
    <location>
        <begin position="81"/>
        <end position="249"/>
    </location>
</feature>
<dbReference type="PANTHER" id="PTHR30336">
    <property type="entry name" value="INNER MEMBRANE PROTEIN, PROBABLE PERMEASE"/>
    <property type="match status" value="1"/>
</dbReference>
<dbReference type="CDD" id="cd06259">
    <property type="entry name" value="YdcF-like"/>
    <property type="match status" value="1"/>
</dbReference>
<accession>A0A1F7TXI7</accession>
<proteinExistence type="predicted"/>
<dbReference type="Proteomes" id="UP000177097">
    <property type="component" value="Unassembled WGS sequence"/>
</dbReference>
<keyword evidence="1" id="KW-0812">Transmembrane</keyword>
<dbReference type="GO" id="GO:0043164">
    <property type="term" value="P:Gram-negative-bacterium-type cell wall biogenesis"/>
    <property type="evidence" value="ECO:0007669"/>
    <property type="project" value="TreeGrafter"/>
</dbReference>
<dbReference type="GO" id="GO:0000270">
    <property type="term" value="P:peptidoglycan metabolic process"/>
    <property type="evidence" value="ECO:0007669"/>
    <property type="project" value="TreeGrafter"/>
</dbReference>
<dbReference type="Pfam" id="PF02698">
    <property type="entry name" value="DUF218"/>
    <property type="match status" value="1"/>
</dbReference>
<dbReference type="EMBL" id="MGDX01000026">
    <property type="protein sequence ID" value="OGL70715.1"/>
    <property type="molecule type" value="Genomic_DNA"/>
</dbReference>
<sequence>MLLLQKLIELLLLPPAVVVLLLLVVVGVWHRSRAWAWRILLLAVVVLYVFSIEPVAYALTQSLQGLYASSTAIETASEEPDAIVVLAGGSSSAFGVQELSGASWRRLWRGYERYRFFEGRVPVMYSGGSGDPFVEHSLEANIAKGYLESMGVLPHDAAVEDQSRTTFESARALNEQFFSADKDAHRTIELVTSATHMRRAQATFEAVGFDVRAVLADFQTAPLKLDLFSFVPTHASLFTSVTALHEWLGIAYYSLAGRL</sequence>
<dbReference type="InterPro" id="IPR003848">
    <property type="entry name" value="DUF218"/>
</dbReference>
<feature type="transmembrane region" description="Helical" evidence="1">
    <location>
        <begin position="7"/>
        <end position="29"/>
    </location>
</feature>
<evidence type="ECO:0000313" key="4">
    <source>
        <dbReference type="Proteomes" id="UP000177097"/>
    </source>
</evidence>
<dbReference type="Gene3D" id="3.40.50.620">
    <property type="entry name" value="HUPs"/>
    <property type="match status" value="1"/>
</dbReference>
<comment type="caution">
    <text evidence="3">The sequence shown here is derived from an EMBL/GenBank/DDBJ whole genome shotgun (WGS) entry which is preliminary data.</text>
</comment>
<dbReference type="AlphaFoldDB" id="A0A1F7TXI7"/>
<keyword evidence="1" id="KW-1133">Transmembrane helix</keyword>
<evidence type="ECO:0000259" key="2">
    <source>
        <dbReference type="Pfam" id="PF02698"/>
    </source>
</evidence>
<dbReference type="STRING" id="1802389.A3C17_02150"/>
<reference evidence="3 4" key="1">
    <citation type="journal article" date="2016" name="Nat. Commun.">
        <title>Thousands of microbial genomes shed light on interconnected biogeochemical processes in an aquifer system.</title>
        <authorList>
            <person name="Anantharaman K."/>
            <person name="Brown C.T."/>
            <person name="Hug L.A."/>
            <person name="Sharon I."/>
            <person name="Castelle C.J."/>
            <person name="Probst A.J."/>
            <person name="Thomas B.C."/>
            <person name="Singh A."/>
            <person name="Wilkins M.J."/>
            <person name="Karaoz U."/>
            <person name="Brodie E.L."/>
            <person name="Williams K.H."/>
            <person name="Hubbard S.S."/>
            <person name="Banfield J.F."/>
        </authorList>
    </citation>
    <scope>NUCLEOTIDE SEQUENCE [LARGE SCALE GENOMIC DNA]</scope>
</reference>
<dbReference type="InterPro" id="IPR014729">
    <property type="entry name" value="Rossmann-like_a/b/a_fold"/>
</dbReference>
<keyword evidence="1" id="KW-0472">Membrane</keyword>
<name>A0A1F7TXI7_9BACT</name>
<dbReference type="GO" id="GO:0005886">
    <property type="term" value="C:plasma membrane"/>
    <property type="evidence" value="ECO:0007669"/>
    <property type="project" value="TreeGrafter"/>
</dbReference>